<proteinExistence type="predicted"/>
<reference evidence="2 3" key="1">
    <citation type="submission" date="2019-07" db="EMBL/GenBank/DDBJ databases">
        <title>Genomics analysis of Aphanomyces spp. identifies a new class of oomycete effector associated with host adaptation.</title>
        <authorList>
            <person name="Gaulin E."/>
        </authorList>
    </citation>
    <scope>NUCLEOTIDE SEQUENCE [LARGE SCALE GENOMIC DNA]</scope>
    <source>
        <strain evidence="2 3">ATCC 201684</strain>
    </source>
</reference>
<gene>
    <name evidence="2" type="ORF">Ae201684_006755</name>
</gene>
<dbReference type="VEuPathDB" id="FungiDB:AeMF1_018568"/>
<evidence type="ECO:0000313" key="3">
    <source>
        <dbReference type="Proteomes" id="UP000481153"/>
    </source>
</evidence>
<feature type="transmembrane region" description="Helical" evidence="1">
    <location>
        <begin position="197"/>
        <end position="220"/>
    </location>
</feature>
<feature type="transmembrane region" description="Helical" evidence="1">
    <location>
        <begin position="83"/>
        <end position="105"/>
    </location>
</feature>
<keyword evidence="1" id="KW-0472">Membrane</keyword>
<comment type="caution">
    <text evidence="2">The sequence shown here is derived from an EMBL/GenBank/DDBJ whole genome shotgun (WGS) entry which is preliminary data.</text>
</comment>
<accession>A0A6G0XA10</accession>
<feature type="transmembrane region" description="Helical" evidence="1">
    <location>
        <begin position="159"/>
        <end position="177"/>
    </location>
</feature>
<evidence type="ECO:0000313" key="2">
    <source>
        <dbReference type="EMBL" id="KAF0736943.1"/>
    </source>
</evidence>
<sequence>MLSTLLQSVLFFSPQFYCYPWKPLLNAVVGDSYEVAFEHFVSSHLSAPNIALHAICFVVQLVGNFCFLHVLDEMFFPGIPRPLSYLTAGLWVAYLVLRSSTAPVWGQVASTISIAGALWAAPFLVPHGAFVSQVFLGAFLVTKYLFLLTGFRAQMNVKAAFGTTAVLVAIHAGYFYLADATKASLEPHISDANNIFLAILLVFSMIKNPLLPTVAFGYLGGQTLAVASGQTWLFFFSFGFLGSTLQAVAHLVTREIPTLLALEKEKPDDKLRYEYAHVIFFPNLVFHGVEYYRQAVQKKAK</sequence>
<keyword evidence="3" id="KW-1185">Reference proteome</keyword>
<dbReference type="EMBL" id="VJMJ01000085">
    <property type="protein sequence ID" value="KAF0736943.1"/>
    <property type="molecule type" value="Genomic_DNA"/>
</dbReference>
<keyword evidence="1" id="KW-1133">Transmembrane helix</keyword>
<organism evidence="2 3">
    <name type="scientific">Aphanomyces euteiches</name>
    <dbReference type="NCBI Taxonomy" id="100861"/>
    <lineage>
        <taxon>Eukaryota</taxon>
        <taxon>Sar</taxon>
        <taxon>Stramenopiles</taxon>
        <taxon>Oomycota</taxon>
        <taxon>Saprolegniomycetes</taxon>
        <taxon>Saprolegniales</taxon>
        <taxon>Verrucalvaceae</taxon>
        <taxon>Aphanomyces</taxon>
    </lineage>
</organism>
<feature type="transmembrane region" description="Helical" evidence="1">
    <location>
        <begin position="125"/>
        <end position="147"/>
    </location>
</feature>
<dbReference type="Proteomes" id="UP000481153">
    <property type="component" value="Unassembled WGS sequence"/>
</dbReference>
<feature type="transmembrane region" description="Helical" evidence="1">
    <location>
        <begin position="232"/>
        <end position="253"/>
    </location>
</feature>
<feature type="transmembrane region" description="Helical" evidence="1">
    <location>
        <begin position="50"/>
        <end position="71"/>
    </location>
</feature>
<dbReference type="AlphaFoldDB" id="A0A6G0XA10"/>
<protein>
    <submittedName>
        <fullName evidence="2">Uncharacterized protein</fullName>
    </submittedName>
</protein>
<name>A0A6G0XA10_9STRA</name>
<evidence type="ECO:0000256" key="1">
    <source>
        <dbReference type="SAM" id="Phobius"/>
    </source>
</evidence>
<feature type="transmembrane region" description="Helical" evidence="1">
    <location>
        <begin position="273"/>
        <end position="292"/>
    </location>
</feature>
<keyword evidence="1" id="KW-0812">Transmembrane</keyword>